<protein>
    <submittedName>
        <fullName evidence="1">YjzC-like protein</fullName>
    </submittedName>
</protein>
<dbReference type="EMBL" id="QTTN01000062">
    <property type="protein sequence ID" value="REE56360.1"/>
    <property type="molecule type" value="Genomic_DNA"/>
</dbReference>
<sequence length="59" mass="6847">MGEWTEFREGDRAPNDGVYIEIGEASFHMGVNNPQKVRLAKGDKFPALSNKDRKWKRMH</sequence>
<dbReference type="InterPro" id="IPR025549">
    <property type="entry name" value="YjzC"/>
</dbReference>
<comment type="caution">
    <text evidence="1">The sequence shown here is derived from an EMBL/GenBank/DDBJ whole genome shotgun (WGS) entry which is preliminary data.</text>
</comment>
<dbReference type="Proteomes" id="UP000256304">
    <property type="component" value="Unassembled WGS sequence"/>
</dbReference>
<organism evidence="1 2">
    <name type="scientific">Paenibacillus taihuensis</name>
    <dbReference type="NCBI Taxonomy" id="1156355"/>
    <lineage>
        <taxon>Bacteria</taxon>
        <taxon>Bacillati</taxon>
        <taxon>Bacillota</taxon>
        <taxon>Bacilli</taxon>
        <taxon>Bacillales</taxon>
        <taxon>Paenibacillaceae</taxon>
        <taxon>Paenibacillus</taxon>
    </lineage>
</organism>
<dbReference type="OrthoDB" id="5244304at2"/>
<evidence type="ECO:0000313" key="2">
    <source>
        <dbReference type="Proteomes" id="UP000256304"/>
    </source>
</evidence>
<reference evidence="1 2" key="1">
    <citation type="submission" date="2018-08" db="EMBL/GenBank/DDBJ databases">
        <title>Genomic Encyclopedia of Type Strains, Phase III (KMG-III): the genomes of soil and plant-associated and newly described type strains.</title>
        <authorList>
            <person name="Whitman W."/>
        </authorList>
    </citation>
    <scope>NUCLEOTIDE SEQUENCE [LARGE SCALE GENOMIC DNA]</scope>
    <source>
        <strain evidence="1 2">CGMCC 1.10966</strain>
    </source>
</reference>
<proteinExistence type="predicted"/>
<accession>A0A3D9Q1S0</accession>
<keyword evidence="2" id="KW-1185">Reference proteome</keyword>
<evidence type="ECO:0000313" key="1">
    <source>
        <dbReference type="EMBL" id="REE56360.1"/>
    </source>
</evidence>
<dbReference type="AlphaFoldDB" id="A0A3D9Q1S0"/>
<name>A0A3D9Q1S0_9BACL</name>
<gene>
    <name evidence="1" type="ORF">A8990_1625</name>
</gene>
<dbReference type="Pfam" id="PF14168">
    <property type="entry name" value="YjzC"/>
    <property type="match status" value="1"/>
</dbReference>
<dbReference type="RefSeq" id="WP_116192602.1">
    <property type="nucleotide sequence ID" value="NZ_QTTN01000062.1"/>
</dbReference>